<dbReference type="SUPFAM" id="SSF52058">
    <property type="entry name" value="L domain-like"/>
    <property type="match status" value="1"/>
</dbReference>
<dbReference type="RefSeq" id="WP_077154750.1">
    <property type="nucleotide sequence ID" value="NZ_JAQNSB010000030.1"/>
</dbReference>
<dbReference type="Gene3D" id="3.80.10.10">
    <property type="entry name" value="Ribonuclease Inhibitor"/>
    <property type="match status" value="1"/>
</dbReference>
<evidence type="ECO:0000313" key="1">
    <source>
        <dbReference type="EMBL" id="MDC1856524.1"/>
    </source>
</evidence>
<dbReference type="AlphaFoldDB" id="A0AAW6GFT4"/>
<dbReference type="InterPro" id="IPR032675">
    <property type="entry name" value="LRR_dom_sf"/>
</dbReference>
<gene>
    <name evidence="1" type="ORF">POZ22_17325</name>
</gene>
<reference evidence="1" key="1">
    <citation type="submission" date="2022-10" db="EMBL/GenBank/DDBJ databases">
        <title>Human gut microbiome strain richness.</title>
        <authorList>
            <person name="Chen-Liaw A."/>
        </authorList>
    </citation>
    <scope>NUCLEOTIDE SEQUENCE</scope>
    <source>
        <strain evidence="1">BSD2780061687st1_G10_BSD2780061687b_171204</strain>
    </source>
</reference>
<evidence type="ECO:0000313" key="2">
    <source>
        <dbReference type="Proteomes" id="UP001214113"/>
    </source>
</evidence>
<sequence>MEDITMCKIFQYIMLAVVTIVMASCTSDIEETTAATGKSNVQLVVGEFPAFGDSQTRTIGTPDPGKTSWAEGDELLLAMTSKTFGTKYAAFKYNGSSWELASGELSYKEDEVPTFPHVYYAPNYKWESGKLTLKEGKVAGTDEYIEGKANITPNGQAITVEFSKATRNYSRLRIATNYSEDITVTVSNFSPGNTVALTDNTYTLTPDNNGNVYLYGHFSVQTSIGIKLKEYSLLNYTFRESTIDGKSYALDANVVFADNMEAEDLGKTIKEQLDAGKTNIKLILASDAGENVFAIIKDALYGGTAGSINLSLIGCKEIPTTGLSNWDGKLDALKSIYLPDITRIGVEGLAYCVFLEEINTPNVTSIHENAFGGCTNLQKITFGELTEVKGLSHDYDGILDPGVNTERINLVLSENQKVMTKNRQGNEYFWTPTKEYYKGSVEYGSTSFLEYKFNSVSFKK</sequence>
<organism evidence="1 2">
    <name type="scientific">Bacteroides uniformis</name>
    <dbReference type="NCBI Taxonomy" id="820"/>
    <lineage>
        <taxon>Bacteria</taxon>
        <taxon>Pseudomonadati</taxon>
        <taxon>Bacteroidota</taxon>
        <taxon>Bacteroidia</taxon>
        <taxon>Bacteroidales</taxon>
        <taxon>Bacteroidaceae</taxon>
        <taxon>Bacteroides</taxon>
    </lineage>
</organism>
<proteinExistence type="predicted"/>
<protein>
    <submittedName>
        <fullName evidence="1">Leucine-rich repeat protein</fullName>
    </submittedName>
</protein>
<name>A0AAW6GFT4_BACUN</name>
<comment type="caution">
    <text evidence="1">The sequence shown here is derived from an EMBL/GenBank/DDBJ whole genome shotgun (WGS) entry which is preliminary data.</text>
</comment>
<dbReference type="Proteomes" id="UP001214113">
    <property type="component" value="Unassembled WGS sequence"/>
</dbReference>
<dbReference type="EMBL" id="JAQNSB010000030">
    <property type="protein sequence ID" value="MDC1856524.1"/>
    <property type="molecule type" value="Genomic_DNA"/>
</dbReference>
<accession>A0AAW6GFT4</accession>